<name>A0A0F5LA37_9HYPH</name>
<accession>A0A0F5LA37</accession>
<evidence type="ECO:0000313" key="3">
    <source>
        <dbReference type="Proteomes" id="UP000033514"/>
    </source>
</evidence>
<organism evidence="2 3">
    <name type="scientific">Devosia soli</name>
    <dbReference type="NCBI Taxonomy" id="361041"/>
    <lineage>
        <taxon>Bacteria</taxon>
        <taxon>Pseudomonadati</taxon>
        <taxon>Pseudomonadota</taxon>
        <taxon>Alphaproteobacteria</taxon>
        <taxon>Hyphomicrobiales</taxon>
        <taxon>Devosiaceae</taxon>
        <taxon>Devosia</taxon>
    </lineage>
</organism>
<dbReference type="Gene3D" id="1.10.10.10">
    <property type="entry name" value="Winged helix-like DNA-binding domain superfamily/Winged helix DNA-binding domain"/>
    <property type="match status" value="1"/>
</dbReference>
<dbReference type="STRING" id="361041.VW35_08635"/>
<reference evidence="2 3" key="1">
    <citation type="submission" date="2015-03" db="EMBL/GenBank/DDBJ databases">
        <authorList>
            <person name="Hassan Y.I."/>
            <person name="Lepp D."/>
            <person name="Zhou T."/>
        </authorList>
    </citation>
    <scope>NUCLEOTIDE SEQUENCE [LARGE SCALE GENOMIC DNA]</scope>
    <source>
        <strain evidence="2 3">GH2-10</strain>
    </source>
</reference>
<dbReference type="GO" id="GO:0006313">
    <property type="term" value="P:DNA transposition"/>
    <property type="evidence" value="ECO:0007669"/>
    <property type="project" value="InterPro"/>
</dbReference>
<dbReference type="PANTHER" id="PTHR37936:SF3">
    <property type="entry name" value="TRANSPOSASE INSC FOR INSERTION ELEMENT IS2A-RELATED"/>
    <property type="match status" value="1"/>
</dbReference>
<dbReference type="EMBL" id="LAJG01000015">
    <property type="protein sequence ID" value="KKB79256.1"/>
    <property type="molecule type" value="Genomic_DNA"/>
</dbReference>
<dbReference type="InterPro" id="IPR010921">
    <property type="entry name" value="Trp_repressor/repl_initiator"/>
</dbReference>
<dbReference type="GO" id="GO:0004803">
    <property type="term" value="F:transposase activity"/>
    <property type="evidence" value="ECO:0007669"/>
    <property type="project" value="InterPro"/>
</dbReference>
<evidence type="ECO:0000313" key="2">
    <source>
        <dbReference type="EMBL" id="KKB79256.1"/>
    </source>
</evidence>
<dbReference type="PATRIC" id="fig|361041.3.peg.1075"/>
<dbReference type="PANTHER" id="PTHR37936">
    <property type="entry name" value="TRANSPOSASE INSC FOR INSERTION ELEMENT IS2A-RELATED"/>
    <property type="match status" value="1"/>
</dbReference>
<sequence length="130" mass="13885">MDAPLELLTNSGRRRRNRQWPDAVKARIVAETLRPGATISEVAERHGLKPNHISSWRTLARRGRLVLPAPEDAVEFATLMVAPVDEALAAAERTASAGPEVVVGSVIIRLEPGASAARIASVVHALTAIT</sequence>
<dbReference type="InterPro" id="IPR002514">
    <property type="entry name" value="Transposase_8"/>
</dbReference>
<comment type="similarity">
    <text evidence="1">Belongs to the transposase 8 family.</text>
</comment>
<protein>
    <submittedName>
        <fullName evidence="2">Transposase</fullName>
    </submittedName>
</protein>
<proteinExistence type="inferred from homology"/>
<dbReference type="InterPro" id="IPR036388">
    <property type="entry name" value="WH-like_DNA-bd_sf"/>
</dbReference>
<comment type="caution">
    <text evidence="2">The sequence shown here is derived from an EMBL/GenBank/DDBJ whole genome shotgun (WGS) entry which is preliminary data.</text>
</comment>
<dbReference type="NCBIfam" id="NF047595">
    <property type="entry name" value="IS66_ISRel24_TnpA"/>
    <property type="match status" value="1"/>
</dbReference>
<dbReference type="OrthoDB" id="7476756at2"/>
<evidence type="ECO:0000256" key="1">
    <source>
        <dbReference type="ARBA" id="ARBA00009964"/>
    </source>
</evidence>
<gene>
    <name evidence="2" type="ORF">VW35_08635</name>
</gene>
<dbReference type="Pfam" id="PF01527">
    <property type="entry name" value="HTH_Tnp_1"/>
    <property type="match status" value="1"/>
</dbReference>
<dbReference type="Proteomes" id="UP000033514">
    <property type="component" value="Unassembled WGS sequence"/>
</dbReference>
<dbReference type="AlphaFoldDB" id="A0A0F5LA37"/>
<dbReference type="SUPFAM" id="SSF48295">
    <property type="entry name" value="TrpR-like"/>
    <property type="match status" value="1"/>
</dbReference>
<dbReference type="GO" id="GO:0043565">
    <property type="term" value="F:sequence-specific DNA binding"/>
    <property type="evidence" value="ECO:0007669"/>
    <property type="project" value="InterPro"/>
</dbReference>
<keyword evidence="3" id="KW-1185">Reference proteome</keyword>